<feature type="non-terminal residue" evidence="1">
    <location>
        <position position="1"/>
    </location>
</feature>
<dbReference type="AlphaFoldDB" id="A0A9P0Q6I6"/>
<dbReference type="Proteomes" id="UP001152888">
    <property type="component" value="Unassembled WGS sequence"/>
</dbReference>
<dbReference type="EMBL" id="CAKOFQ010007795">
    <property type="protein sequence ID" value="CAH2008264.1"/>
    <property type="molecule type" value="Genomic_DNA"/>
</dbReference>
<accession>A0A9P0Q6I6</accession>
<proteinExistence type="predicted"/>
<sequence length="60" mass="6804">TAFITQSRVVNCRCLIQLSRDKKGDNHWAKCRENVAGAVTFPSRVQNFFLGSQYKLAVMV</sequence>
<name>A0A9P0Q6I6_ACAOB</name>
<comment type="caution">
    <text evidence="1">The sequence shown here is derived from an EMBL/GenBank/DDBJ whole genome shotgun (WGS) entry which is preliminary data.</text>
</comment>
<keyword evidence="2" id="KW-1185">Reference proteome</keyword>
<evidence type="ECO:0000313" key="1">
    <source>
        <dbReference type="EMBL" id="CAH2008264.1"/>
    </source>
</evidence>
<gene>
    <name evidence="1" type="ORF">ACAOBT_LOCUS30124</name>
</gene>
<reference evidence="1" key="1">
    <citation type="submission" date="2022-03" db="EMBL/GenBank/DDBJ databases">
        <authorList>
            <person name="Sayadi A."/>
        </authorList>
    </citation>
    <scope>NUCLEOTIDE SEQUENCE</scope>
</reference>
<protein>
    <submittedName>
        <fullName evidence="1">Uncharacterized protein</fullName>
    </submittedName>
</protein>
<evidence type="ECO:0000313" key="2">
    <source>
        <dbReference type="Proteomes" id="UP001152888"/>
    </source>
</evidence>
<organism evidence="1 2">
    <name type="scientific">Acanthoscelides obtectus</name>
    <name type="common">Bean weevil</name>
    <name type="synonym">Bruchus obtectus</name>
    <dbReference type="NCBI Taxonomy" id="200917"/>
    <lineage>
        <taxon>Eukaryota</taxon>
        <taxon>Metazoa</taxon>
        <taxon>Ecdysozoa</taxon>
        <taxon>Arthropoda</taxon>
        <taxon>Hexapoda</taxon>
        <taxon>Insecta</taxon>
        <taxon>Pterygota</taxon>
        <taxon>Neoptera</taxon>
        <taxon>Endopterygota</taxon>
        <taxon>Coleoptera</taxon>
        <taxon>Polyphaga</taxon>
        <taxon>Cucujiformia</taxon>
        <taxon>Chrysomeloidea</taxon>
        <taxon>Chrysomelidae</taxon>
        <taxon>Bruchinae</taxon>
        <taxon>Bruchini</taxon>
        <taxon>Acanthoscelides</taxon>
    </lineage>
</organism>